<accession>A0A3A8E629</accession>
<name>A0A3A8E629_9GAMM</name>
<dbReference type="RefSeq" id="WP_120403486.1">
    <property type="nucleotide sequence ID" value="NZ_RAXV01000036.1"/>
</dbReference>
<keyword evidence="3" id="KW-1185">Reference proteome</keyword>
<keyword evidence="1" id="KW-0812">Transmembrane</keyword>
<protein>
    <submittedName>
        <fullName evidence="2">Uncharacterized protein</fullName>
    </submittedName>
</protein>
<evidence type="ECO:0000313" key="3">
    <source>
        <dbReference type="Proteomes" id="UP000282388"/>
    </source>
</evidence>
<organism evidence="2 3">
    <name type="scientific">Acinetobacter tianfuensis</name>
    <dbReference type="NCBI Taxonomy" id="2419603"/>
    <lineage>
        <taxon>Bacteria</taxon>
        <taxon>Pseudomonadati</taxon>
        <taxon>Pseudomonadota</taxon>
        <taxon>Gammaproteobacteria</taxon>
        <taxon>Moraxellales</taxon>
        <taxon>Moraxellaceae</taxon>
        <taxon>Acinetobacter</taxon>
    </lineage>
</organism>
<gene>
    <name evidence="2" type="ORF">D7V32_14140</name>
</gene>
<sequence length="216" mass="23315">MAFEKSNNVRILQSTKKSQVSPMLAAALGFFAGLAVISMGAYVFFLGGNHKMSHPEAIQTVEYPNQKTALSPAAQKHTDITSAYNTVIDEEPLEKRHLAQEDDKQVYESDLVNAFRHPNEIKPAAENTQNPLAVLQPKILAENFKIPVHKPVPQKAAAAKVKTEPAQILTKAPLLPAVKKSTVVPEEEAESPPGSLNIAVTKSLNPAPVVKPAAES</sequence>
<evidence type="ECO:0000256" key="1">
    <source>
        <dbReference type="SAM" id="Phobius"/>
    </source>
</evidence>
<proteinExistence type="predicted"/>
<keyword evidence="1" id="KW-0472">Membrane</keyword>
<keyword evidence="1" id="KW-1133">Transmembrane helix</keyword>
<comment type="caution">
    <text evidence="2">The sequence shown here is derived from an EMBL/GenBank/DDBJ whole genome shotgun (WGS) entry which is preliminary data.</text>
</comment>
<feature type="transmembrane region" description="Helical" evidence="1">
    <location>
        <begin position="20"/>
        <end position="45"/>
    </location>
</feature>
<dbReference type="AlphaFoldDB" id="A0A3A8E629"/>
<dbReference type="OrthoDB" id="6703817at2"/>
<evidence type="ECO:0000313" key="2">
    <source>
        <dbReference type="EMBL" id="RKG29629.1"/>
    </source>
</evidence>
<reference evidence="2 3" key="1">
    <citation type="submission" date="2018-09" db="EMBL/GenBank/DDBJ databases">
        <title>The draft genome of Acinetobacter spp. strains.</title>
        <authorList>
            <person name="Qin J."/>
            <person name="Feng Y."/>
            <person name="Zong Z."/>
        </authorList>
    </citation>
    <scope>NUCLEOTIDE SEQUENCE [LARGE SCALE GENOMIC DNA]</scope>
    <source>
        <strain evidence="2 3">WCHAc060012</strain>
    </source>
</reference>
<dbReference type="Proteomes" id="UP000282388">
    <property type="component" value="Unassembled WGS sequence"/>
</dbReference>
<dbReference type="EMBL" id="RAXV01000036">
    <property type="protein sequence ID" value="RKG29629.1"/>
    <property type="molecule type" value="Genomic_DNA"/>
</dbReference>